<evidence type="ECO:0000256" key="1">
    <source>
        <dbReference type="SAM" id="MobiDB-lite"/>
    </source>
</evidence>
<evidence type="ECO:0000313" key="3">
    <source>
        <dbReference type="EMBL" id="MDT8760509.1"/>
    </source>
</evidence>
<keyword evidence="2" id="KW-0732">Signal</keyword>
<dbReference type="InterPro" id="IPR036709">
    <property type="entry name" value="Autotransporte_beta_dom_sf"/>
</dbReference>
<evidence type="ECO:0000256" key="2">
    <source>
        <dbReference type="SAM" id="SignalP"/>
    </source>
</evidence>
<feature type="chain" id="PRO_5046511206" evidence="2">
    <location>
        <begin position="21"/>
        <end position="366"/>
    </location>
</feature>
<dbReference type="Pfam" id="PF05275">
    <property type="entry name" value="CopB"/>
    <property type="match status" value="1"/>
</dbReference>
<feature type="region of interest" description="Disordered" evidence="1">
    <location>
        <begin position="25"/>
        <end position="134"/>
    </location>
</feature>
<accession>A0ABU3N9F3</accession>
<feature type="signal peptide" evidence="2">
    <location>
        <begin position="1"/>
        <end position="20"/>
    </location>
</feature>
<feature type="compositionally biased region" description="Low complexity" evidence="1">
    <location>
        <begin position="48"/>
        <end position="58"/>
    </location>
</feature>
<dbReference type="EMBL" id="JALMLT010000005">
    <property type="protein sequence ID" value="MDT8760509.1"/>
    <property type="molecule type" value="Genomic_DNA"/>
</dbReference>
<reference evidence="3" key="1">
    <citation type="submission" date="2022-04" db="EMBL/GenBank/DDBJ databases">
        <title>Tomato heritable bacteria conferring resistance against bacterial wilt.</title>
        <authorList>
            <person name="Yin J."/>
        </authorList>
    </citation>
    <scope>NUCLEOTIDE SEQUENCE</scope>
    <source>
        <strain evidence="3">Cra20</strain>
    </source>
</reference>
<feature type="compositionally biased region" description="Low complexity" evidence="1">
    <location>
        <begin position="107"/>
        <end position="116"/>
    </location>
</feature>
<sequence length="366" mass="39426">MKALLLLGIAPFAFASSAIAQDHSGHNMPGMTVPAAPAQARPKPKPKAQPAPRRAPAAGPHAGQVAPLSATPPAQPQPGTDPHAGHAMPGMAGEPEQDPHAGHVMPAAQDGAAAAGTDLPPGDATAPAPEPGRAADRYWGAAAMAEAERQVRREHGGGTFSQVMLDLAELRIQSGEEGYRWNGEAWFGGDINRVWIKSEGEGRFGERIESAEVQALYSRAIDPYWNMQGGIRQDLGRGPRRTWATLGVEGLAPYRFEVEGALFLSEKGDLRARAEARYDQRITQDLVLQPRVELNLAARDMPANRIGAGLSDAELGLRLRYERVREFAPYLGVSWEWRFGRTADFARASGDDTGGFSFVLGVRTWF</sequence>
<name>A0ABU3N9F3_9SPHN</name>
<proteinExistence type="predicted"/>
<gene>
    <name evidence="3" type="ORF">MZO42_17550</name>
</gene>
<dbReference type="SUPFAM" id="SSF103515">
    <property type="entry name" value="Autotransporter"/>
    <property type="match status" value="1"/>
</dbReference>
<dbReference type="InterPro" id="IPR007939">
    <property type="entry name" value="Cu-R_B_prcur"/>
</dbReference>
<organism evidence="3">
    <name type="scientific">Sphingomonas psychrotolerans</name>
    <dbReference type="NCBI Taxonomy" id="1327635"/>
    <lineage>
        <taxon>Bacteria</taxon>
        <taxon>Pseudomonadati</taxon>
        <taxon>Pseudomonadota</taxon>
        <taxon>Alphaproteobacteria</taxon>
        <taxon>Sphingomonadales</taxon>
        <taxon>Sphingomonadaceae</taxon>
        <taxon>Sphingomonas</taxon>
    </lineage>
</organism>
<comment type="caution">
    <text evidence="3">The sequence shown here is derived from an EMBL/GenBank/DDBJ whole genome shotgun (WGS) entry which is preliminary data.</text>
</comment>
<protein>
    <submittedName>
        <fullName evidence="3">Copper resistance protein B</fullName>
    </submittedName>
</protein>